<protein>
    <recommendedName>
        <fullName evidence="17">Ubiquinone biosynthesis monooxygenase COQ6, mitochondrial</fullName>
        <ecNumber evidence="17">1.14.15.45</ecNumber>
    </recommendedName>
    <alternativeName>
        <fullName evidence="17">2-methoxy-6-polyprenolphenol 4-hydroxylase</fullName>
        <ecNumber evidence="17">1.14.15.46</ecNumber>
    </alternativeName>
</protein>
<evidence type="ECO:0000256" key="7">
    <source>
        <dbReference type="ARBA" id="ARBA00022688"/>
    </source>
</evidence>
<keyword evidence="12" id="KW-1133">Transmembrane helix</keyword>
<keyword evidence="14 17" id="KW-0503">Monooxygenase</keyword>
<evidence type="ECO:0000256" key="1">
    <source>
        <dbReference type="ARBA" id="ARBA00001974"/>
    </source>
</evidence>
<keyword evidence="5" id="KW-0813">Transport</keyword>
<dbReference type="PRINTS" id="PR00420">
    <property type="entry name" value="RNGMNOXGNASE"/>
</dbReference>
<dbReference type="PROSITE" id="PS01304">
    <property type="entry name" value="UBIH"/>
    <property type="match status" value="1"/>
</dbReference>
<dbReference type="GO" id="GO:0071949">
    <property type="term" value="F:FAD binding"/>
    <property type="evidence" value="ECO:0007669"/>
    <property type="project" value="InterPro"/>
</dbReference>
<dbReference type="EC" id="1.14.15.46" evidence="17"/>
<dbReference type="NCBIfam" id="TIGR01989">
    <property type="entry name" value="COQ6"/>
    <property type="match status" value="1"/>
</dbReference>
<dbReference type="InterPro" id="IPR051205">
    <property type="entry name" value="UbiH/COQ6_monooxygenase"/>
</dbReference>
<evidence type="ECO:0000256" key="3">
    <source>
        <dbReference type="ARBA" id="ARBA00005349"/>
    </source>
</evidence>
<evidence type="ECO:0000256" key="12">
    <source>
        <dbReference type="ARBA" id="ARBA00022989"/>
    </source>
</evidence>
<dbReference type="InterPro" id="IPR023395">
    <property type="entry name" value="MCP_dom_sf"/>
</dbReference>
<keyword evidence="7 17" id="KW-0831">Ubiquinone biosynthesis</keyword>
<dbReference type="PROSITE" id="PS50920">
    <property type="entry name" value="SOLCAR"/>
    <property type="match status" value="3"/>
</dbReference>
<keyword evidence="13 17" id="KW-0560">Oxidoreductase</keyword>
<dbReference type="Proteomes" id="UP000494206">
    <property type="component" value="Unassembled WGS sequence"/>
</dbReference>
<comment type="subunit">
    <text evidence="17">Component of a multi-subunit COQ enzyme complex.</text>
</comment>
<comment type="subcellular location">
    <subcellularLocation>
        <location evidence="2">Mitochondrion inner membrane</location>
        <topology evidence="2">Multi-pass membrane protein</topology>
    </subcellularLocation>
    <subcellularLocation>
        <location evidence="17">Mitochondrion inner membrane</location>
        <topology evidence="17">Peripheral membrane protein</topology>
        <orientation evidence="17">Matrix side</orientation>
    </subcellularLocation>
</comment>
<evidence type="ECO:0000256" key="6">
    <source>
        <dbReference type="ARBA" id="ARBA00022630"/>
    </source>
</evidence>
<feature type="domain" description="FAD-binding" evidence="19">
    <location>
        <begin position="329"/>
        <end position="695"/>
    </location>
</feature>
<feature type="repeat" description="Solcar" evidence="18">
    <location>
        <begin position="117"/>
        <end position="205"/>
    </location>
</feature>
<organism evidence="20 21">
    <name type="scientific">Caenorhabditis bovis</name>
    <dbReference type="NCBI Taxonomy" id="2654633"/>
    <lineage>
        <taxon>Eukaryota</taxon>
        <taxon>Metazoa</taxon>
        <taxon>Ecdysozoa</taxon>
        <taxon>Nematoda</taxon>
        <taxon>Chromadorea</taxon>
        <taxon>Rhabditida</taxon>
        <taxon>Rhabditina</taxon>
        <taxon>Rhabditomorpha</taxon>
        <taxon>Rhabditoidea</taxon>
        <taxon>Rhabditidae</taxon>
        <taxon>Peloderinae</taxon>
        <taxon>Caenorhabditis</taxon>
    </lineage>
</organism>
<dbReference type="PANTHER" id="PTHR43876:SF7">
    <property type="entry name" value="UBIQUINONE BIOSYNTHESIS MONOOXYGENASE COQ6, MITOCHONDRIAL"/>
    <property type="match status" value="1"/>
</dbReference>
<keyword evidence="10 17" id="KW-0999">Mitochondrion inner membrane</keyword>
<dbReference type="Pfam" id="PF00153">
    <property type="entry name" value="Mito_carr"/>
    <property type="match status" value="3"/>
</dbReference>
<evidence type="ECO:0000256" key="10">
    <source>
        <dbReference type="ARBA" id="ARBA00022792"/>
    </source>
</evidence>
<dbReference type="NCBIfam" id="TIGR01988">
    <property type="entry name" value="Ubi-OHases"/>
    <property type="match status" value="1"/>
</dbReference>
<evidence type="ECO:0000256" key="17">
    <source>
        <dbReference type="HAMAP-Rule" id="MF_03193"/>
    </source>
</evidence>
<dbReference type="SUPFAM" id="SSF103506">
    <property type="entry name" value="Mitochondrial carrier"/>
    <property type="match status" value="1"/>
</dbReference>
<evidence type="ECO:0000256" key="14">
    <source>
        <dbReference type="ARBA" id="ARBA00023033"/>
    </source>
</evidence>
<dbReference type="GO" id="GO:0016712">
    <property type="term" value="F:oxidoreductase activity, acting on paired donors, with incorporation or reduction of molecular oxygen, reduced flavin or flavoprotein as one donor, and incorporation of one atom of oxygen"/>
    <property type="evidence" value="ECO:0007669"/>
    <property type="project" value="UniProtKB-UniRule"/>
</dbReference>
<dbReference type="InterPro" id="IPR018108">
    <property type="entry name" value="MCP_transmembrane"/>
</dbReference>
<evidence type="ECO:0000313" key="20">
    <source>
        <dbReference type="EMBL" id="CAB3397629.1"/>
    </source>
</evidence>
<evidence type="ECO:0000256" key="11">
    <source>
        <dbReference type="ARBA" id="ARBA00022827"/>
    </source>
</evidence>
<evidence type="ECO:0000256" key="13">
    <source>
        <dbReference type="ARBA" id="ARBA00023002"/>
    </source>
</evidence>
<evidence type="ECO:0000256" key="15">
    <source>
        <dbReference type="ARBA" id="ARBA00023128"/>
    </source>
</evidence>
<feature type="repeat" description="Solcar" evidence="18">
    <location>
        <begin position="17"/>
        <end position="103"/>
    </location>
</feature>
<dbReference type="InterPro" id="IPR000689">
    <property type="entry name" value="UbQ_mOase_COQ6"/>
</dbReference>
<dbReference type="InterPro" id="IPR010971">
    <property type="entry name" value="UbiH/COQ6"/>
</dbReference>
<feature type="repeat" description="Solcar" evidence="18">
    <location>
        <begin position="214"/>
        <end position="314"/>
    </location>
</feature>
<dbReference type="SUPFAM" id="SSF51905">
    <property type="entry name" value="FAD/NAD(P)-binding domain"/>
    <property type="match status" value="1"/>
</dbReference>
<comment type="similarity">
    <text evidence="3 17">Belongs to the UbiH/COQ6 family.</text>
</comment>
<dbReference type="InterPro" id="IPR036188">
    <property type="entry name" value="FAD/NAD-bd_sf"/>
</dbReference>
<dbReference type="InterPro" id="IPR018168">
    <property type="entry name" value="Ubi_Hdrlase_CS"/>
</dbReference>
<name>A0A8S1E212_9PELO</name>
<keyword evidence="16 17" id="KW-0472">Membrane</keyword>
<proteinExistence type="inferred from homology"/>
<keyword evidence="8 18" id="KW-0812">Transmembrane</keyword>
<dbReference type="HAMAP" id="MF_03193">
    <property type="entry name" value="COQ6_monooxygenase"/>
    <property type="match status" value="1"/>
</dbReference>
<dbReference type="InterPro" id="IPR002938">
    <property type="entry name" value="FAD-bd"/>
</dbReference>
<comment type="function">
    <text evidence="17">FAD-dependent monooxygenase required for two non-consecutive steps during ubiquinone biosynthesis. Required for the C5-ring hydroxylation during ubiquinone biosynthesis by catalyzing the hydroxylation of 4-hydroxy-3-(all-trans-polyprenyl)benzoic acid to 3,4-dihydroxy-5-(all-trans-polyprenyl)benzoic acid. Also acts downstream of coq4, for the C1-hydroxylation during ubiquinone biosynthesis by catalyzing the hydroxylation of 2-methoxy-6-(all-trans-polyprenyl)phenol to 2-methoxy-6-(all-trans-polyprenyl)benzene-1,4-diol. The electrons required for the hydroxylation reaction are funneled indirectly to coq6 from NADPH via a ferredoxin/ferredoxin reductase system.</text>
</comment>
<comment type="pathway">
    <text evidence="17">Cofactor biosynthesis; ubiquinone biosynthesis.</text>
</comment>
<keyword evidence="15 17" id="KW-0496">Mitochondrion</keyword>
<comment type="similarity">
    <text evidence="4">Belongs to the mitochondrial carrier (TC 2.A.29) family.</text>
</comment>
<keyword evidence="21" id="KW-1185">Reference proteome</keyword>
<reference evidence="20 21" key="1">
    <citation type="submission" date="2020-04" db="EMBL/GenBank/DDBJ databases">
        <authorList>
            <person name="Laetsch R D."/>
            <person name="Stevens L."/>
            <person name="Kumar S."/>
            <person name="Blaxter L. M."/>
        </authorList>
    </citation>
    <scope>NUCLEOTIDE SEQUENCE [LARGE SCALE GENOMIC DNA]</scope>
</reference>
<keyword evidence="11 17" id="KW-0274">FAD</keyword>
<comment type="catalytic activity">
    <reaction evidence="17">
        <text>a 2-methoxy-6-(all-trans-polyprenyl)phenol + 2 reduced [2Fe-2S]-[ferredoxin] + O2 + 2 H(+) = a 2-methoxy-6-(all-trans-polyprenyl)benzene-1,4-diol + 2 oxidized [2Fe-2S]-[ferredoxin] + H2O</text>
        <dbReference type="Rhea" id="RHEA:81183"/>
        <dbReference type="Rhea" id="RHEA-COMP:9551"/>
        <dbReference type="Rhea" id="RHEA-COMP:10000"/>
        <dbReference type="Rhea" id="RHEA-COMP:10001"/>
        <dbReference type="Rhea" id="RHEA-COMP:10858"/>
        <dbReference type="ChEBI" id="CHEBI:15377"/>
        <dbReference type="ChEBI" id="CHEBI:15378"/>
        <dbReference type="ChEBI" id="CHEBI:15379"/>
        <dbReference type="ChEBI" id="CHEBI:33737"/>
        <dbReference type="ChEBI" id="CHEBI:33738"/>
        <dbReference type="ChEBI" id="CHEBI:62731"/>
        <dbReference type="ChEBI" id="CHEBI:84166"/>
        <dbReference type="EC" id="1.14.15.46"/>
    </reaction>
</comment>
<comment type="caution">
    <text evidence="20">The sequence shown here is derived from an EMBL/GenBank/DDBJ whole genome shotgun (WGS) entry which is preliminary data.</text>
</comment>
<evidence type="ECO:0000256" key="18">
    <source>
        <dbReference type="PROSITE-ProRule" id="PRU00282"/>
    </source>
</evidence>
<accession>A0A8S1E212</accession>
<keyword evidence="9" id="KW-0677">Repeat</keyword>
<evidence type="ECO:0000256" key="16">
    <source>
        <dbReference type="ARBA" id="ARBA00023136"/>
    </source>
</evidence>
<evidence type="ECO:0000256" key="5">
    <source>
        <dbReference type="ARBA" id="ARBA00022448"/>
    </source>
</evidence>
<dbReference type="GO" id="GO:0031314">
    <property type="term" value="C:extrinsic component of mitochondrial inner membrane"/>
    <property type="evidence" value="ECO:0007669"/>
    <property type="project" value="UniProtKB-UniRule"/>
</dbReference>
<comment type="catalytic activity">
    <reaction evidence="17">
        <text>a 4-hydroxy-3-(all-trans-polyprenyl)benzoate + 2 reduced [2Fe-2S]-[ferredoxin] + O2 + 2 H(+) = a 3,4-dihydroxy-5-(all-trans-polyprenyl)benzoate + 2 oxidized [2Fe-2S]-[ferredoxin] + H2O</text>
        <dbReference type="Rhea" id="RHEA:81195"/>
        <dbReference type="Rhea" id="RHEA-COMP:9514"/>
        <dbReference type="Rhea" id="RHEA-COMP:10000"/>
        <dbReference type="Rhea" id="RHEA-COMP:10001"/>
        <dbReference type="Rhea" id="RHEA-COMP:10930"/>
        <dbReference type="ChEBI" id="CHEBI:15377"/>
        <dbReference type="ChEBI" id="CHEBI:15378"/>
        <dbReference type="ChEBI" id="CHEBI:15379"/>
        <dbReference type="ChEBI" id="CHEBI:33737"/>
        <dbReference type="ChEBI" id="CHEBI:33738"/>
        <dbReference type="ChEBI" id="CHEBI:64694"/>
        <dbReference type="ChEBI" id="CHEBI:78396"/>
        <dbReference type="EC" id="1.14.15.45"/>
    </reaction>
</comment>
<dbReference type="GO" id="GO:0106364">
    <property type="term" value="F:4-hydroxy-3-all-trans-polyprenylbenzoate oxygenase activity"/>
    <property type="evidence" value="ECO:0007669"/>
    <property type="project" value="UniProtKB-EC"/>
</dbReference>
<evidence type="ECO:0000313" key="21">
    <source>
        <dbReference type="Proteomes" id="UP000494206"/>
    </source>
</evidence>
<evidence type="ECO:0000259" key="19">
    <source>
        <dbReference type="Pfam" id="PF01494"/>
    </source>
</evidence>
<dbReference type="FunFam" id="3.50.50.60:FF:000529">
    <property type="entry name" value="Ubiquinone biosynthesis monooxygenase COQ6, mitochondrial"/>
    <property type="match status" value="1"/>
</dbReference>
<comment type="cofactor">
    <cofactor evidence="1 17">
        <name>FAD</name>
        <dbReference type="ChEBI" id="CHEBI:57692"/>
    </cofactor>
</comment>
<gene>
    <name evidence="17" type="primary">coq-6</name>
    <name evidence="20" type="ORF">CBOVIS_LOCUS1013</name>
</gene>
<evidence type="ECO:0000256" key="2">
    <source>
        <dbReference type="ARBA" id="ARBA00004448"/>
    </source>
</evidence>
<evidence type="ECO:0000256" key="8">
    <source>
        <dbReference type="ARBA" id="ARBA00022692"/>
    </source>
</evidence>
<dbReference type="OrthoDB" id="756301at2759"/>
<evidence type="ECO:0000256" key="4">
    <source>
        <dbReference type="ARBA" id="ARBA00006375"/>
    </source>
</evidence>
<dbReference type="GO" id="GO:0120538">
    <property type="term" value="F:2-methoxy-6-polyprenolphenol 4-hydroxylase activity"/>
    <property type="evidence" value="ECO:0007669"/>
    <property type="project" value="UniProtKB-EC"/>
</dbReference>
<sequence>MSNDTASSSTSPPSTVKRIATKYFLSCSAALVAETVTYPLDITKTRLQIAKNKLTKGGMVQVTCDIIRREGAMALWTGVAPAITRHYIYTGIRMGTYEQIRTMTFNKEVEKSFPLWKSMLCGAFSGLIAQFAASPTDLVKVQMQMEGLRRLQNQPLRYTGAFHCFSSLYKTQGFFGLWIGWVPNCQRAALLNMADIATYDNVKHGLINKLDLKDNWLVHAVASSCAGLAAAIVSLPSDVVKTRMMDQIRHELDAKMMHKKNTHAELYSGVVDCYIKIIRNEGFFSLYKGFLPSYIRMAPWSLTFWVSMRLLSSNIAVWATSSRRLSSYYDTVIVGGGMVGNAMACLLGSNKAFQSKSVLLLDSGNAPSVEKFKDPNVFMNRVVATSPLSISIFKRLGVWDRITGIRAKRVNRLYVYESCSTSEIEFKSPGSEEVAYVIENDVIVAALYEKLHNFKNLEVRSLAKVKNCRIPTSLENLATVTLDNGDVIETALLIGADGVNSRVREASNLDYTSFSYNQHGLVGIVKIEAHDGKNETGWQRFTNLGTIALIPISDDTSGLTWSTSPEEAKRLCALPDDQFVDELNRVLLNQDDQNALINQALFAVGRLNPFASDSFVRKAEGTVPPQVLQVQPKSRASFPLGFGNAHSYITTRCALIGDAAHRMHPLAGQGVNLGWSDVEILGDVLENAVRDGADIGGITYLREYDSKAQKHNVPIMFSVDLLNRLYRTDAPVIVAARSFGLNAFNNFPPIKNFVFDSSTVSSVFILVPSSRPPISLPLLRSSSSSFLKMINVAYQPSDCRRFKSSSDQLTPSSVFILVASSRPPISLPLLRSSSSSLQVVLRSAFLFFVIVVASSRPPISLLLLRSSSSSLQVVLRSASPFFGLHPRRFKSSSDQHSSSSVFILVASSRPPISLPLLRSSSSSFLKMINVAYQPSDCRRFKSSSDQLTPSSVFILVASSRPPISLPLLRSSSSSLQVVLRSAFLFFGLHPRRFKSSSDQPPPSSVFFLVVPQDDQPYSFFGLHPRRFKSSSDQLTPSSVFILVASSRPPISLPLLRSSSSSFLKMINVAYQPSDCRRFKSSSDQLTPSSVFILVASIVLRSAYSFFGLHPRRFKSSSDQPTPSSVFILVASSRPPISIPLLRSSSSSFLKMINVAYQPSDCCRFKSSSDQLTPSSVFILVASSRPPISLPLLRSSSSSLQVVLRSAFLFFGLHPRRFNPVIVVASSRPPISLLLLRSSSSSLQVVLRSAYPFFGLHPRRFKSSSDQHSSSSVFILVASSRPPISLPLLRSSSSSFLKMINVAYQPSDCCRFKSSSDQLTPSSVFILVASSRPPISLTLLLSSSSSFLKMINVAYQPSDCCRFKSSSDQLTPSSVFILVASSRPPISIPLLRSSSSSLQVVLRSAYSFSCLLPRRFKSSSDQPTPSSVFIFVASSRPPISLLLLRSLSSSLQVVLRSAYSFFGLLPRRFKSSSDQPTPSSVFFLVALSRPPISLLLLRSSSSSLQVVLRSAYSFFGLYPRRFKSSSDQPTPSSVFFLVASSRPPISLLLLRSSSSSLQVVLRSAYSFLVVLRSAYSFFGLHPRRFKSSSDQHSSSSVFILVASSRPPISLPLLLSSSSSFLKMINVAYQPSDCRRFKSSSDQLTPSPVFFLVASSRPPISLLLLRSSSSSLQVVLRSAYSFFGLLPRRFKSSSDQPTPSSVFFLVASSRPPISLLLLRSSSSSLQVVLRSAYSFFGLYPRRFKSSSDQPTPSSVFFLVASSRPPISLLLLRSSSSSLQVVLRSAYSFFVVLRSAYSFFGLHPRRFKSSSDQHSSSSVFILVASSRPPISLPLLLSSSSSFLKMINVAYQPSDCRRFKSSSDQLTPSPVFFLVASSRPPISLLLLRSSSSSLQVVLHPSDQPTPSSVFFLVASSRPPISLLLLRSSSSSLQVVLRSAYSFFGLLPRRFKSSSDQPTPSSVFFLVASSRPPISLLLLRSSSSSLQVVLRSAYSFFGLYPRRFKSSSDQPTPSSVFFLVASSRPPISLLLLRSSSSSLQVVLRSAYSFFGLHPRRFKSSSDQHSSSSVFILVASSRPPISLPLLLSSSSSFLKMINVAYQPSDCRRFKSSSDQLTPSPVFFLVASSRPPISLLLLRSSSSSFLKMINVAYQPSDCCRFKSSSDQLTPSPVFFLVASSRPPISLLLLRSLSSSLQVVLRSAYSFFGLYPRRFKSSSDQLTPSPVFFLVASSRPPISLLLLRSSSSSLQVVLRSAYSFFGLYPRRFKSSSDQPTPSSVFILVASSRPPISLPLLRSSSSSLQVVLRSAYPFFGLHPRRFKSSSDQHSSSSVFILVASSRPPISVPLLLSSSSSFLKMINVAYQPSDCRRFKSSSDQPTPSSVFILVASSRPPISLPLLRSSSSSLQVVLRSAFPFFCLLPRRFKSSSDQPSPSSVFFLVVPQDDQRRLPAHLVIVVASSRPPISLLLLRSSSSSLQVVLRSAFLFFGLHRRRFKSSSDRHSSSSVFIVVASSRPPISLLLLLSSSSSLQVVLRSAYSFFGLHPRRFKSSSDQHSSSSVFILVASSRPPISLPLLLSSSSSFLKMINVAYQPSDCRRFKSSSDQLTPSPVFFLVASSRPPISLLLLRSSSSSFLKMINVAYQPSDCCRFKSSSDQLTPSPVFFLVASSRPPISLLLLRSLSSSLQVVLRSAYSFFGLYPRRFKSSSDQLTPSPVFFLVASSRPPISLLLLRSLSSSLQVVLRSAYSFFGLHPRRFKSSSDQPTPSSVFILVASSRPPISLPLLRSSSSSLQVVLRSAYPFFGLHPRRFKSSSDQPTPSSVFILVASSRPPISIPLLRSSSSSLQVVLRSAPVIVVASSRPPISLPLLRSSSSSLQVVLRSAYPFFGLHPRRFKSSSDQPSPSSVFFLVASSRPPISLPLLLSSSSSFLKMINVAYQPSDCRRFKSSSDQLTPSPVFFLVASSRPPISLLLLRSSSSSFLKMINVAYQPSDCCRFKSSSDQPTPSSVFILVASSRPPISIPLLRSSSSSLQVVLRSAFLFFGLHRRRFKSSSDQLTPSPVFFLVASSRPPISLLLLRSSSSSFLKMINVAYQPSDCRRFKSSPDQPTPSSVFILVASSRPPISLLLLRSSSSSLQVVLRSAFLFFGLHPRRFKSSSDQPPPSSVFFLVVPQDDQRRLPAYLVIVVASSLPPISLLLLRSLSSSLQVVLRSAYSFFGLHPRRFKSSSDQHSSSSVFILVASSRPPISLPLLRSSSSSFLKMINVAYQPSDCRRFKSSSDQHSSSSVFIVVASSRPPISLPLLRSSSSSFLKMINVAYQPSDCCRFKSSSDQLTPSSVFILVASSRPPISLPLLLSSSSSFLKMINVAYQPSDCCRFKSSSDQPTPSSVFILVASSRPPISLLLLRSSSSSLQVVLRSAFLFFGLHPRRFKSSSDQPSPSSVFFLVVPQDDQPYSFFGLHPRRFKSSSDQHSSSSVFIVVASSRPPISLPLLRSSSSSFLKMINVAYQPSDCCRFKSSSDQLTPSSVFILVASSRPPISLPLLLSSSSSFLKMINVAYQPTYSFFGLHPRRFKSSSDQPTPSSVFILVASSRPPISLPLLLSSSSSFLKMINVAYQPSDCCRVKSSSDQLTPSSVFILVASSRPPISVPLLLSSSSSFLKMINVAYQPSDCCRFKSSSDQPTPSSVFILVASSRPPISLPLLRSSSSSLQVVLRSAFPFFCLLPRLVLRSAYSFFGLHPRRFKSSSDQHSSSSVFIVVASSRPPISLPLLRSSSSSFLKMINVAYQPSDCCRFKSSSDQLTPSSVFILVASSRPPISLPLLLSSSSSFLKMINVAYQPSDCCRFKSSSDQPTPSSVFILVASSRPPISLPLLRLVIVVASSRPPISLLLLRSSSSSLQVVLRSAYPFFGLHPRRFKSSSDQPTPSSVFILVASSRPPISLLLLRSSSSSLQVVLRSAYSFFGLHPRRFKSSSDQHSSSSVFIVVASSRPPISLPLLRSSSSSFLKMINVAYQPSDCRRFKSSSDQLTPSSVFILVASSRPPISLLLLRSSSSSLQVVLRSAYPFFGLHPRRFKSSSDQHSSSSVFIVVASSRPPISLPLLRSSSSSFLKMINVAYQPSDCRRFKSSSDQLTPSPVFFLVASSRPPISLLLLRSSSSSLQVVLRSAYYFFGLLPRRSSR</sequence>
<evidence type="ECO:0000256" key="9">
    <source>
        <dbReference type="ARBA" id="ARBA00022737"/>
    </source>
</evidence>
<dbReference type="EMBL" id="CADEPM010000001">
    <property type="protein sequence ID" value="CAB3397629.1"/>
    <property type="molecule type" value="Genomic_DNA"/>
</dbReference>
<dbReference type="EC" id="1.14.15.45" evidence="17"/>
<dbReference type="Pfam" id="PF01494">
    <property type="entry name" value="FAD_binding_3"/>
    <property type="match status" value="1"/>
</dbReference>
<dbReference type="FunFam" id="3.50.50.60:FF:000458">
    <property type="entry name" value="Ubiquinone biosynthesis monooxygenase COQ6, mitochondrial"/>
    <property type="match status" value="1"/>
</dbReference>
<dbReference type="FunFam" id="1.50.40.10:FF:000062">
    <property type="entry name" value="mitochondrial uncoupling protein 3"/>
    <property type="match status" value="1"/>
</dbReference>
<dbReference type="Gene3D" id="1.50.40.10">
    <property type="entry name" value="Mitochondrial carrier domain"/>
    <property type="match status" value="1"/>
</dbReference>
<keyword evidence="6 17" id="KW-0285">Flavoprotein</keyword>
<dbReference type="Gene3D" id="3.50.50.60">
    <property type="entry name" value="FAD/NAD(P)-binding domain"/>
    <property type="match status" value="2"/>
</dbReference>
<dbReference type="PANTHER" id="PTHR43876">
    <property type="entry name" value="UBIQUINONE BIOSYNTHESIS MONOOXYGENASE COQ6, MITOCHONDRIAL"/>
    <property type="match status" value="1"/>
</dbReference>